<dbReference type="EMBL" id="WIXP02000016">
    <property type="protein sequence ID" value="KAF6198135.1"/>
    <property type="molecule type" value="Genomic_DNA"/>
</dbReference>
<protein>
    <submittedName>
        <fullName evidence="1">Uncharacterized protein</fullName>
    </submittedName>
</protein>
<keyword evidence="2" id="KW-1185">Reference proteome</keyword>
<sequence>MGDEIVVKQEQMEEEEATEDQVMFEFVAIKQEALSGDELVDEEVGNGERVEDEVAGYPMIKQELESTDGSHSDGGDVLLGSIGVQSSEAGPSIMVDEIVVKEELMVDEIVVKEELMVDEIVVKEELMVDEIVVKEELMVDEIVVKEELMEEEEATEDQVMFEFVAIKQEALSGDEHVYEEVGNGERVEDEIAGYPMIKQELESTDGSHSDGGDVLLGSIGVQRSEAGPSRFRPFGSRYANPATHLNVRALFRRFTTCSAAIDLS</sequence>
<dbReference type="Proteomes" id="UP000466442">
    <property type="component" value="Linkage Group LG16"/>
</dbReference>
<evidence type="ECO:0000313" key="1">
    <source>
        <dbReference type="EMBL" id="KAF6198135.1"/>
    </source>
</evidence>
<proteinExistence type="predicted"/>
<comment type="caution">
    <text evidence="1">The sequence shown here is derived from an EMBL/GenBank/DDBJ whole genome shotgun (WGS) entry which is preliminary data.</text>
</comment>
<dbReference type="AlphaFoldDB" id="A0A8S9WRV2"/>
<organism evidence="1 2">
    <name type="scientific">Apolygus lucorum</name>
    <name type="common">Small green plant bug</name>
    <name type="synonym">Lygocoris lucorum</name>
    <dbReference type="NCBI Taxonomy" id="248454"/>
    <lineage>
        <taxon>Eukaryota</taxon>
        <taxon>Metazoa</taxon>
        <taxon>Ecdysozoa</taxon>
        <taxon>Arthropoda</taxon>
        <taxon>Hexapoda</taxon>
        <taxon>Insecta</taxon>
        <taxon>Pterygota</taxon>
        <taxon>Neoptera</taxon>
        <taxon>Paraneoptera</taxon>
        <taxon>Hemiptera</taxon>
        <taxon>Heteroptera</taxon>
        <taxon>Panheteroptera</taxon>
        <taxon>Cimicomorpha</taxon>
        <taxon>Miridae</taxon>
        <taxon>Mirini</taxon>
        <taxon>Apolygus</taxon>
    </lineage>
</organism>
<name>A0A8S9WRV2_APOLU</name>
<evidence type="ECO:0000313" key="2">
    <source>
        <dbReference type="Proteomes" id="UP000466442"/>
    </source>
</evidence>
<gene>
    <name evidence="1" type="ORF">GE061_007882</name>
</gene>
<accession>A0A8S9WRV2</accession>
<reference evidence="1" key="1">
    <citation type="journal article" date="2021" name="Mol. Ecol. Resour.">
        <title>Apolygus lucorum genome provides insights into omnivorousness and mesophyll feeding.</title>
        <authorList>
            <person name="Liu Y."/>
            <person name="Liu H."/>
            <person name="Wang H."/>
            <person name="Huang T."/>
            <person name="Liu B."/>
            <person name="Yang B."/>
            <person name="Yin L."/>
            <person name="Li B."/>
            <person name="Zhang Y."/>
            <person name="Zhang S."/>
            <person name="Jiang F."/>
            <person name="Zhang X."/>
            <person name="Ren Y."/>
            <person name="Wang B."/>
            <person name="Wang S."/>
            <person name="Lu Y."/>
            <person name="Wu K."/>
            <person name="Fan W."/>
            <person name="Wang G."/>
        </authorList>
    </citation>
    <scope>NUCLEOTIDE SEQUENCE</scope>
    <source>
        <strain evidence="1">12Hb</strain>
    </source>
</reference>